<evidence type="ECO:0000313" key="2">
    <source>
        <dbReference type="EMBL" id="OQP31964.1"/>
    </source>
</evidence>
<comment type="caution">
    <text evidence="2">The sequence shown here is derived from an EMBL/GenBank/DDBJ whole genome shotgun (WGS) entry which is preliminary data.</text>
</comment>
<proteinExistence type="predicted"/>
<sequence length="142" mass="14622">MTNKYKLVAVAGLFALLTGCSSYNTSQPTSALVGTVESSVKANITVGEKISGQATANVLFGLIKWGEGDHYADGVEYGTGGALSFADASASVKSAAAYNAVKASGADLIVAPRYEITTQSYGVFKKIHVVVTGYKGTITSVK</sequence>
<dbReference type="RefSeq" id="WP_081140650.1">
    <property type="nucleotide sequence ID" value="NZ_MWUE01000024.1"/>
</dbReference>
<name>A0A1V9DE33_9GAMM</name>
<gene>
    <name evidence="2" type="ORF">B2J69_16035</name>
</gene>
<protein>
    <recommendedName>
        <fullName evidence="4">Lipoprotein</fullName>
    </recommendedName>
</protein>
<keyword evidence="3" id="KW-1185">Reference proteome</keyword>
<keyword evidence="1" id="KW-0732">Signal</keyword>
<evidence type="ECO:0008006" key="4">
    <source>
        <dbReference type="Google" id="ProtNLM"/>
    </source>
</evidence>
<reference evidence="2 3" key="1">
    <citation type="submission" date="2017-02" db="EMBL/GenBank/DDBJ databases">
        <title>Whole genome shotgun sequence of Pantoea agglomerans strain AS1 isolated from a cycad, Zamia floridana in Central Florida, USA.</title>
        <authorList>
            <person name="Lata P."/>
            <person name="Govindarajan S."/>
            <person name="Qi F."/>
            <person name="Li J.-L."/>
            <person name="Maurya S.K."/>
            <person name="Sahoo M.K."/>
        </authorList>
    </citation>
    <scope>NUCLEOTIDE SEQUENCE [LARGE SCALE GENOMIC DNA]</scope>
    <source>
        <strain evidence="2 3">AS1</strain>
    </source>
</reference>
<dbReference type="OrthoDB" id="7021897at2"/>
<feature type="signal peptide" evidence="1">
    <location>
        <begin position="1"/>
        <end position="26"/>
    </location>
</feature>
<evidence type="ECO:0000256" key="1">
    <source>
        <dbReference type="SAM" id="SignalP"/>
    </source>
</evidence>
<organism evidence="2 3">
    <name type="scientific">Pantoea latae</name>
    <dbReference type="NCBI Taxonomy" id="1964541"/>
    <lineage>
        <taxon>Bacteria</taxon>
        <taxon>Pseudomonadati</taxon>
        <taxon>Pseudomonadota</taxon>
        <taxon>Gammaproteobacteria</taxon>
        <taxon>Enterobacterales</taxon>
        <taxon>Erwiniaceae</taxon>
        <taxon>Pantoea</taxon>
    </lineage>
</organism>
<dbReference type="Proteomes" id="UP000192769">
    <property type="component" value="Unassembled WGS sequence"/>
</dbReference>
<evidence type="ECO:0000313" key="3">
    <source>
        <dbReference type="Proteomes" id="UP000192769"/>
    </source>
</evidence>
<feature type="chain" id="PRO_5012438552" description="Lipoprotein" evidence="1">
    <location>
        <begin position="27"/>
        <end position="142"/>
    </location>
</feature>
<accession>A0A1V9DE33</accession>
<dbReference type="PROSITE" id="PS51257">
    <property type="entry name" value="PROKAR_LIPOPROTEIN"/>
    <property type="match status" value="1"/>
</dbReference>
<dbReference type="AlphaFoldDB" id="A0A1V9DE33"/>
<dbReference type="EMBL" id="MWUE01000024">
    <property type="protein sequence ID" value="OQP31964.1"/>
    <property type="molecule type" value="Genomic_DNA"/>
</dbReference>